<reference evidence="2" key="1">
    <citation type="submission" date="2017-07" db="EMBL/GenBank/DDBJ databases">
        <title>Taro Niue Genome Assembly and Annotation.</title>
        <authorList>
            <person name="Atibalentja N."/>
            <person name="Keating K."/>
            <person name="Fields C.J."/>
        </authorList>
    </citation>
    <scope>NUCLEOTIDE SEQUENCE</scope>
    <source>
        <strain evidence="2">Niue_2</strain>
        <tissue evidence="2">Leaf</tissue>
    </source>
</reference>
<feature type="region of interest" description="Disordered" evidence="1">
    <location>
        <begin position="258"/>
        <end position="279"/>
    </location>
</feature>
<sequence>LGVRGAWRVEAGARPGERAGKAAGRAHEARRQGMRGRPGACGAAAGTGGRAGWRAQRRWRVRAGALLLLLLLFRRETPGGEEEKKKKEEGKEKEEEGDAQERGREKALDAPLLPQAIRRRFRVENPSSDSLDYANHWWSPHAEPPSHIDRKSCSTRHEISSPGRGYGCPNITDIVTPPVYSHPSTNELGITFRTGIGIAYVTTVWNRHSETVDKALVSGNSNRHSETVDKALVLGNFVPGPKFPPECVSDSLDYANHWRSPHAEPPSRSNRKSCSTQREISSPGIGIAYVTTIRNRHSETVDKALVLRNSVLGSKFPPERRLPRLRELLAEPTRGASQSQRSEVVFNSRRDLFPRSWIWVPEHRRYSNPLRFISTPSAKELGITFRTGIGIAYVTTIRNQHSETVDKALVSRNSIPGPKFPPERISDSLDYANHWRSPHAEPPSRSDRKSFSTQREISSPGIGIAYVTTIRNRHSETVDKALA</sequence>
<gene>
    <name evidence="2" type="ORF">Taro_015479</name>
</gene>
<feature type="compositionally biased region" description="Low complexity" evidence="1">
    <location>
        <begin position="35"/>
        <end position="44"/>
    </location>
</feature>
<feature type="region of interest" description="Disordered" evidence="1">
    <location>
        <begin position="143"/>
        <end position="164"/>
    </location>
</feature>
<feature type="region of interest" description="Disordered" evidence="1">
    <location>
        <begin position="79"/>
        <end position="106"/>
    </location>
</feature>
<comment type="caution">
    <text evidence="2">The sequence shown here is derived from an EMBL/GenBank/DDBJ whole genome shotgun (WGS) entry which is preliminary data.</text>
</comment>
<evidence type="ECO:0000256" key="1">
    <source>
        <dbReference type="SAM" id="MobiDB-lite"/>
    </source>
</evidence>
<evidence type="ECO:0000313" key="2">
    <source>
        <dbReference type="EMBL" id="MQL82980.1"/>
    </source>
</evidence>
<dbReference type="EMBL" id="NMUH01000666">
    <property type="protein sequence ID" value="MQL82980.1"/>
    <property type="molecule type" value="Genomic_DNA"/>
</dbReference>
<keyword evidence="3" id="KW-1185">Reference proteome</keyword>
<feature type="compositionally biased region" description="Basic and acidic residues" evidence="1">
    <location>
        <begin position="438"/>
        <end position="450"/>
    </location>
</feature>
<name>A0A843UME4_COLES</name>
<feature type="region of interest" description="Disordered" evidence="1">
    <location>
        <begin position="436"/>
        <end position="457"/>
    </location>
</feature>
<accession>A0A843UME4</accession>
<dbReference type="AlphaFoldDB" id="A0A843UME4"/>
<dbReference type="Proteomes" id="UP000652761">
    <property type="component" value="Unassembled WGS sequence"/>
</dbReference>
<proteinExistence type="predicted"/>
<feature type="non-terminal residue" evidence="2">
    <location>
        <position position="1"/>
    </location>
</feature>
<feature type="region of interest" description="Disordered" evidence="1">
    <location>
        <begin position="1"/>
        <end position="54"/>
    </location>
</feature>
<evidence type="ECO:0000313" key="3">
    <source>
        <dbReference type="Proteomes" id="UP000652761"/>
    </source>
</evidence>
<feature type="compositionally biased region" description="Basic and acidic residues" evidence="1">
    <location>
        <begin position="144"/>
        <end position="159"/>
    </location>
</feature>
<feature type="compositionally biased region" description="Basic and acidic residues" evidence="1">
    <location>
        <begin position="15"/>
        <end position="31"/>
    </location>
</feature>
<organism evidence="2 3">
    <name type="scientific">Colocasia esculenta</name>
    <name type="common">Wild taro</name>
    <name type="synonym">Arum esculentum</name>
    <dbReference type="NCBI Taxonomy" id="4460"/>
    <lineage>
        <taxon>Eukaryota</taxon>
        <taxon>Viridiplantae</taxon>
        <taxon>Streptophyta</taxon>
        <taxon>Embryophyta</taxon>
        <taxon>Tracheophyta</taxon>
        <taxon>Spermatophyta</taxon>
        <taxon>Magnoliopsida</taxon>
        <taxon>Liliopsida</taxon>
        <taxon>Araceae</taxon>
        <taxon>Aroideae</taxon>
        <taxon>Colocasieae</taxon>
        <taxon>Colocasia</taxon>
    </lineage>
</organism>
<protein>
    <submittedName>
        <fullName evidence="2">Uncharacterized protein</fullName>
    </submittedName>
</protein>